<evidence type="ECO:0000313" key="8">
    <source>
        <dbReference type="Proteomes" id="UP000632828"/>
    </source>
</evidence>
<name>A0A8J6QRW9_9BACT</name>
<gene>
    <name evidence="7" type="ORF">ICT70_11055</name>
</gene>
<comment type="similarity">
    <text evidence="2">Belongs to the autoinducer-2 exporter (AI-2E) (TC 2.A.86) family.</text>
</comment>
<evidence type="ECO:0000256" key="3">
    <source>
        <dbReference type="ARBA" id="ARBA00022692"/>
    </source>
</evidence>
<feature type="transmembrane region" description="Helical" evidence="6">
    <location>
        <begin position="195"/>
        <end position="216"/>
    </location>
</feature>
<protein>
    <submittedName>
        <fullName evidence="7">AI-2E family transporter</fullName>
    </submittedName>
</protein>
<dbReference type="PANTHER" id="PTHR21716">
    <property type="entry name" value="TRANSMEMBRANE PROTEIN"/>
    <property type="match status" value="1"/>
</dbReference>
<dbReference type="NCBIfam" id="NF008930">
    <property type="entry name" value="PRK12287.1"/>
    <property type="match status" value="1"/>
</dbReference>
<feature type="transmembrane region" description="Helical" evidence="6">
    <location>
        <begin position="7"/>
        <end position="25"/>
    </location>
</feature>
<feature type="transmembrane region" description="Helical" evidence="6">
    <location>
        <begin position="138"/>
        <end position="161"/>
    </location>
</feature>
<keyword evidence="3 6" id="KW-0812">Transmembrane</keyword>
<evidence type="ECO:0000256" key="6">
    <source>
        <dbReference type="SAM" id="Phobius"/>
    </source>
</evidence>
<dbReference type="GO" id="GO:0016020">
    <property type="term" value="C:membrane"/>
    <property type="evidence" value="ECO:0007669"/>
    <property type="project" value="UniProtKB-SubCell"/>
</dbReference>
<dbReference type="Proteomes" id="UP000632828">
    <property type="component" value="Unassembled WGS sequence"/>
</dbReference>
<evidence type="ECO:0000256" key="1">
    <source>
        <dbReference type="ARBA" id="ARBA00004141"/>
    </source>
</evidence>
<dbReference type="PANTHER" id="PTHR21716:SF64">
    <property type="entry name" value="AI-2 TRANSPORT PROTEIN TQSA"/>
    <property type="match status" value="1"/>
</dbReference>
<evidence type="ECO:0000256" key="2">
    <source>
        <dbReference type="ARBA" id="ARBA00009773"/>
    </source>
</evidence>
<evidence type="ECO:0000256" key="4">
    <source>
        <dbReference type="ARBA" id="ARBA00022989"/>
    </source>
</evidence>
<feature type="transmembrane region" description="Helical" evidence="6">
    <location>
        <begin position="222"/>
        <end position="252"/>
    </location>
</feature>
<dbReference type="RefSeq" id="WP_191156577.1">
    <property type="nucleotide sequence ID" value="NZ_JACWUN010000012.1"/>
</dbReference>
<comment type="caution">
    <text evidence="7">The sequence shown here is derived from an EMBL/GenBank/DDBJ whole genome shotgun (WGS) entry which is preliminary data.</text>
</comment>
<dbReference type="EMBL" id="JACWUN010000012">
    <property type="protein sequence ID" value="MBD1401213.1"/>
    <property type="molecule type" value="Genomic_DNA"/>
</dbReference>
<dbReference type="GO" id="GO:0055085">
    <property type="term" value="P:transmembrane transport"/>
    <property type="evidence" value="ECO:0007669"/>
    <property type="project" value="TreeGrafter"/>
</dbReference>
<proteinExistence type="inferred from homology"/>
<accession>A0A8J6QRW9</accession>
<dbReference type="Pfam" id="PF01594">
    <property type="entry name" value="AI-2E_transport"/>
    <property type="match status" value="1"/>
</dbReference>
<evidence type="ECO:0000313" key="7">
    <source>
        <dbReference type="EMBL" id="MBD1401213.1"/>
    </source>
</evidence>
<organism evidence="7 8">
    <name type="scientific">Pelovirga terrestris</name>
    <dbReference type="NCBI Taxonomy" id="2771352"/>
    <lineage>
        <taxon>Bacteria</taxon>
        <taxon>Pseudomonadati</taxon>
        <taxon>Thermodesulfobacteriota</taxon>
        <taxon>Desulfuromonadia</taxon>
        <taxon>Geobacterales</taxon>
        <taxon>Geobacteraceae</taxon>
        <taxon>Pelovirga</taxon>
    </lineage>
</organism>
<reference evidence="7" key="1">
    <citation type="submission" date="2020-09" db="EMBL/GenBank/DDBJ databases">
        <title>Pelobacter alkaliphilus sp. nov., a novel anaerobic arsenate-reducing bacterium from terrestrial mud volcano.</title>
        <authorList>
            <person name="Khomyakova M.A."/>
            <person name="Merkel A.Y."/>
            <person name="Slobodkin A.I."/>
        </authorList>
    </citation>
    <scope>NUCLEOTIDE SEQUENCE</scope>
    <source>
        <strain evidence="7">M08fum</strain>
    </source>
</reference>
<keyword evidence="4 6" id="KW-1133">Transmembrane helix</keyword>
<dbReference type="InterPro" id="IPR002549">
    <property type="entry name" value="AI-2E-like"/>
</dbReference>
<dbReference type="AlphaFoldDB" id="A0A8J6QRW9"/>
<feature type="transmembrane region" description="Helical" evidence="6">
    <location>
        <begin position="59"/>
        <end position="81"/>
    </location>
</feature>
<evidence type="ECO:0000256" key="5">
    <source>
        <dbReference type="ARBA" id="ARBA00023136"/>
    </source>
</evidence>
<keyword evidence="8" id="KW-1185">Reference proteome</keyword>
<keyword evidence="5 6" id="KW-0472">Membrane</keyword>
<comment type="subcellular location">
    <subcellularLocation>
        <location evidence="1">Membrane</location>
        <topology evidence="1">Multi-pass membrane protein</topology>
    </subcellularLocation>
</comment>
<sequence length="354" mass="37751">MTSSPHKVTGILVSLAALVVIIAGLKTAQAILVPFLLAFFISIICAGPFYWLRHHRVPASLALLVVIAVVMLGGLAVLTIIGTSVNDFTSQLPLYEQKLRSQTLTLIDWFDRFGITISRQLLFDHFDPGSIMQYAGRMISAAGGVLTNSFLILLTVIFILFEAAGMPNKLRAALPDADTSLASYERFVTGVRTYLVIKTLISLVTGLVVTGGLMLIGVDYALLWGLIAFLLNYVPNIGSIIAAIPAVLLALVQLGPIHAVMVAGLYLLINVVMGNAVEPRLMGKSLGLSTLVVFLSLVLWGWVLGPVGMLLSVPLTMIMKIALEVNPSTRWLAIMLGSDVSAAAAANTSEADPA</sequence>
<feature type="transmembrane region" description="Helical" evidence="6">
    <location>
        <begin position="289"/>
        <end position="311"/>
    </location>
</feature>
<feature type="transmembrane region" description="Helical" evidence="6">
    <location>
        <begin position="31"/>
        <end position="52"/>
    </location>
</feature>